<dbReference type="Proteomes" id="UP000049828">
    <property type="component" value="Unassembled WGS sequence"/>
</dbReference>
<keyword evidence="1" id="KW-1133">Transmembrane helix</keyword>
<reference evidence="3" key="1">
    <citation type="submission" date="2015-05" db="EMBL/GenBank/DDBJ databases">
        <authorList>
            <consortium name="Pathogen Informatics"/>
        </authorList>
    </citation>
    <scope>NUCLEOTIDE SEQUENCE [LARGE SCALE GENOMIC DNA]</scope>
    <source>
        <strain evidence="3">L1-83</strain>
    </source>
</reference>
<evidence type="ECO:0000313" key="3">
    <source>
        <dbReference type="Proteomes" id="UP000049828"/>
    </source>
</evidence>
<organism evidence="2 3">
    <name type="scientific">Roseburia inulinivorans</name>
    <dbReference type="NCBI Taxonomy" id="360807"/>
    <lineage>
        <taxon>Bacteria</taxon>
        <taxon>Bacillati</taxon>
        <taxon>Bacillota</taxon>
        <taxon>Clostridia</taxon>
        <taxon>Lachnospirales</taxon>
        <taxon>Lachnospiraceae</taxon>
        <taxon>Roseburia</taxon>
    </lineage>
</organism>
<keyword evidence="3" id="KW-1185">Reference proteome</keyword>
<proteinExistence type="predicted"/>
<dbReference type="OrthoDB" id="1779001at2"/>
<dbReference type="GeneID" id="92825772"/>
<keyword evidence="1" id="KW-0812">Transmembrane</keyword>
<feature type="transmembrane region" description="Helical" evidence="1">
    <location>
        <begin position="6"/>
        <end position="25"/>
    </location>
</feature>
<sequence>MLRAISYVLTFSGGAVFGIAFLCLLQAGKGYPKKEE</sequence>
<dbReference type="RefSeq" id="WP_008688066.1">
    <property type="nucleotide sequence ID" value="NZ_CVRS01000080.1"/>
</dbReference>
<name>A0A0M6WS67_9FIRM</name>
<evidence type="ECO:0000256" key="1">
    <source>
        <dbReference type="SAM" id="Phobius"/>
    </source>
</evidence>
<evidence type="ECO:0000313" key="2">
    <source>
        <dbReference type="EMBL" id="CRL40124.1"/>
    </source>
</evidence>
<evidence type="ECO:0008006" key="4">
    <source>
        <dbReference type="Google" id="ProtNLM"/>
    </source>
</evidence>
<keyword evidence="1" id="KW-0472">Membrane</keyword>
<gene>
    <name evidence="2" type="ORF">RIL183_05041</name>
</gene>
<protein>
    <recommendedName>
        <fullName evidence="4">DUF3789 domain-containing protein</fullName>
    </recommendedName>
</protein>
<dbReference type="EMBL" id="CVRS01000080">
    <property type="protein sequence ID" value="CRL40124.1"/>
    <property type="molecule type" value="Genomic_DNA"/>
</dbReference>
<dbReference type="AlphaFoldDB" id="A0A0M6WS67"/>
<accession>A0A0M6WS67</accession>